<evidence type="ECO:0000313" key="3">
    <source>
        <dbReference type="EMBL" id="GFF18900.1"/>
    </source>
</evidence>
<dbReference type="Pfam" id="PF06863">
    <property type="entry name" value="DUF1254"/>
    <property type="match status" value="1"/>
</dbReference>
<dbReference type="OrthoDB" id="2018906at2759"/>
<evidence type="ECO:0000313" key="4">
    <source>
        <dbReference type="Proteomes" id="UP000452235"/>
    </source>
</evidence>
<keyword evidence="4" id="KW-1185">Reference proteome</keyword>
<protein>
    <submittedName>
        <fullName evidence="3">Uncharacterized protein</fullName>
    </submittedName>
</protein>
<proteinExistence type="predicted"/>
<dbReference type="Gene3D" id="2.60.120.600">
    <property type="entry name" value="Domain of unknown function DUF1214, C-terminal domain"/>
    <property type="match status" value="1"/>
</dbReference>
<dbReference type="PANTHER" id="PTHR36509:SF2">
    <property type="entry name" value="BLL3101 PROTEIN"/>
    <property type="match status" value="1"/>
</dbReference>
<dbReference type="AlphaFoldDB" id="A0A5M3ZBG1"/>
<dbReference type="EMBL" id="BLJY01000009">
    <property type="protein sequence ID" value="GFF18900.1"/>
    <property type="molecule type" value="Genomic_DNA"/>
</dbReference>
<feature type="domain" description="DUF1214" evidence="1">
    <location>
        <begin position="363"/>
        <end position="470"/>
    </location>
</feature>
<dbReference type="SUPFAM" id="SSF160935">
    <property type="entry name" value="VPA0735-like"/>
    <property type="match status" value="1"/>
</dbReference>
<dbReference type="InterPro" id="IPR010621">
    <property type="entry name" value="DUF1214"/>
</dbReference>
<gene>
    <name evidence="3" type="ORF">ATEIFO6365_0009026300</name>
</gene>
<dbReference type="InterPro" id="IPR010679">
    <property type="entry name" value="DUF1254"/>
</dbReference>
<dbReference type="Pfam" id="PF06742">
    <property type="entry name" value="DUF1214"/>
    <property type="match status" value="1"/>
</dbReference>
<dbReference type="PANTHER" id="PTHR36509">
    <property type="entry name" value="BLL3101 PROTEIN"/>
    <property type="match status" value="1"/>
</dbReference>
<accession>A0A5M3ZBG1</accession>
<name>A0A5M3ZBG1_ASPTE</name>
<comment type="caution">
    <text evidence="3">The sequence shown here is derived from an EMBL/GenBank/DDBJ whole genome shotgun (WGS) entry which is preliminary data.</text>
</comment>
<dbReference type="Proteomes" id="UP000452235">
    <property type="component" value="Unassembled WGS sequence"/>
</dbReference>
<sequence length="491" mass="53900">MRIPSITTLCTAASTPLASAIPLSATTASTDQATEFALTYGYPLIPYAKFALPLISKSGTNNLQHMRQLSTADFQDVVRPNVDTLYSLAILDLSASDLVIEVPNITDRYWVFPFYDVYGNNYANLGGVRNNRPGKYRIRYGGAPRHKPGVQICRNTARSITNDPACDGYQGIVNAPTPYGTFVGRLLVNDNGTDLQRVHMIQNQTALYPVAALRHGNGAHAPKLTTRILNDSLSADIPTRIMQMTARISPFSPPRNISDRPHVEWMLRKAGIKNGRYTPTQSNLTTLAKRAEAAVFSQAKMPQNSMNLGQDWVAMTPSAQGDYGTDYQMRYYVAYTGYLALTSGEAIYPSYEDPLNDGSATLTLGNDEAYILTFQSKPPLEETGFWSLTGYNAQQYLIANPLDRYAVGDRSGLTYPDGSLVYGAQSTNQTFQVLVQPADVAPPTNWTSNWLPAPSGGGKFSITFRLYAPSSSLAQGEWTYPTVEKKRAIFG</sequence>
<dbReference type="InterPro" id="IPR037050">
    <property type="entry name" value="DUF1254_sf"/>
</dbReference>
<dbReference type="InterPro" id="IPR037049">
    <property type="entry name" value="DUF1214_C_sf"/>
</dbReference>
<reference evidence="3 4" key="1">
    <citation type="submission" date="2020-01" db="EMBL/GenBank/DDBJ databases">
        <title>Aspergillus terreus IFO 6365 whole genome shotgun sequence.</title>
        <authorList>
            <person name="Kanamasa S."/>
            <person name="Takahashi H."/>
        </authorList>
    </citation>
    <scope>NUCLEOTIDE SEQUENCE [LARGE SCALE GENOMIC DNA]</scope>
    <source>
        <strain evidence="3 4">IFO 6365</strain>
    </source>
</reference>
<evidence type="ECO:0000259" key="1">
    <source>
        <dbReference type="Pfam" id="PF06742"/>
    </source>
</evidence>
<dbReference type="VEuPathDB" id="FungiDB:ATEG_09045"/>
<feature type="domain" description="DUF1254" evidence="2">
    <location>
        <begin position="61"/>
        <end position="209"/>
    </location>
</feature>
<evidence type="ECO:0000259" key="2">
    <source>
        <dbReference type="Pfam" id="PF06863"/>
    </source>
</evidence>
<dbReference type="Gene3D" id="2.60.40.1610">
    <property type="entry name" value="Domain of unknown function DUF1254"/>
    <property type="match status" value="1"/>
</dbReference>
<organism evidence="3 4">
    <name type="scientific">Aspergillus terreus</name>
    <dbReference type="NCBI Taxonomy" id="33178"/>
    <lineage>
        <taxon>Eukaryota</taxon>
        <taxon>Fungi</taxon>
        <taxon>Dikarya</taxon>
        <taxon>Ascomycota</taxon>
        <taxon>Pezizomycotina</taxon>
        <taxon>Eurotiomycetes</taxon>
        <taxon>Eurotiomycetidae</taxon>
        <taxon>Eurotiales</taxon>
        <taxon>Aspergillaceae</taxon>
        <taxon>Aspergillus</taxon>
        <taxon>Aspergillus subgen. Circumdati</taxon>
    </lineage>
</organism>